<keyword evidence="1" id="KW-0472">Membrane</keyword>
<accession>A0A081N2B3</accession>
<name>A0A081N2B3_9GAMM</name>
<dbReference type="Proteomes" id="UP000028006">
    <property type="component" value="Unassembled WGS sequence"/>
</dbReference>
<keyword evidence="1" id="KW-1133">Transmembrane helix</keyword>
<proteinExistence type="predicted"/>
<evidence type="ECO:0000256" key="1">
    <source>
        <dbReference type="SAM" id="Phobius"/>
    </source>
</evidence>
<feature type="transmembrane region" description="Helical" evidence="1">
    <location>
        <begin position="310"/>
        <end position="331"/>
    </location>
</feature>
<keyword evidence="3" id="KW-1185">Reference proteome</keyword>
<comment type="caution">
    <text evidence="2">The sequence shown here is derived from an EMBL/GenBank/DDBJ whole genome shotgun (WGS) entry which is preliminary data.</text>
</comment>
<evidence type="ECO:0000313" key="3">
    <source>
        <dbReference type="Proteomes" id="UP000028006"/>
    </source>
</evidence>
<evidence type="ECO:0000313" key="2">
    <source>
        <dbReference type="EMBL" id="KEQ12586.1"/>
    </source>
</evidence>
<organism evidence="2 3">
    <name type="scientific">Endozoicomonas montiporae</name>
    <dbReference type="NCBI Taxonomy" id="1027273"/>
    <lineage>
        <taxon>Bacteria</taxon>
        <taxon>Pseudomonadati</taxon>
        <taxon>Pseudomonadota</taxon>
        <taxon>Gammaproteobacteria</taxon>
        <taxon>Oceanospirillales</taxon>
        <taxon>Endozoicomonadaceae</taxon>
        <taxon>Endozoicomonas</taxon>
    </lineage>
</organism>
<dbReference type="AlphaFoldDB" id="A0A081N2B3"/>
<sequence length="788" mass="90639">MHRFRAGNFSDVRPAAALPSLSNPNSRELGVSEYQTWKGHIVSALAFLSSGFKRLLFGKPSVHRVMSLHESFSKEASTRIPDEYHRNIKDYEIACVMQLHGIGQLQRQTIDDQRVEVLAGGTKSVKKAVMDSIKVDVELSTTELAYRFLSQDRRLPVGFLERALMPHFVDTVVRHSHDEHKNTKEIRDAAEKTVAEIAVSQGLREDRDITFERILEVKNRIRWYLGYQPDPARAHMDQCDSSANFMAFDRSNPAATPPGLERPIANRYELDSEDKKYIRTVVDNGKGIKIPRHDLLNRLKRKALRNKKEALIGTLGTLFSTFILGVGSGGIAAVLNLLYYIGYYALWSGMTHAIRMVKALKAIQKMQLSGDFRLDGSELNYISELDEKKFRMFLRSLRYVCSHETLARIYNAYAELEKDAEKRLAMAPNAYSLNDVIKLEEGKARYLHRRENVRKAFRLYDVLYTTVTADLRKMDKEWEGRGQDLWETKFATMNPARREALFNRAANDPRVTERTFHLETNKSGWLKTVFPGLAKKAGLSTVKRKKTLDEYQRILDQEMPGLARNDANREMLNRHAETAAHVAKDGVGLYMIKLIRDTVNSTLTHSLKLGWSFIQGSPRQTTMPALPKPDLVGLASFGFFFTVDFVLERINTRINENRFEAIQKGRKQTTGFGPWRRKRTGREEVNTIRRLAKDKLPDFVEKTLALHKYHKELMDELKFQKELSDENPYAKPYEYMDEYEAAIMILKRQKYEFWVREMMAGAVGALHRSIQTRTDYLDSKMSDIIAGE</sequence>
<keyword evidence="1" id="KW-0812">Transmembrane</keyword>
<dbReference type="RefSeq" id="WP_034877943.1">
    <property type="nucleotide sequence ID" value="NZ_JOKG01000004.1"/>
</dbReference>
<protein>
    <submittedName>
        <fullName evidence="2">Uncharacterized protein</fullName>
    </submittedName>
</protein>
<reference evidence="2 3" key="1">
    <citation type="submission" date="2014-06" db="EMBL/GenBank/DDBJ databases">
        <title>Whole Genome Sequences of Three Symbiotic Endozoicomonas Bacteria.</title>
        <authorList>
            <person name="Neave M.J."/>
            <person name="Apprill A."/>
            <person name="Voolstra C.R."/>
        </authorList>
    </citation>
    <scope>NUCLEOTIDE SEQUENCE [LARGE SCALE GENOMIC DNA]</scope>
    <source>
        <strain evidence="2 3">LMG 24815</strain>
    </source>
</reference>
<dbReference type="EMBL" id="JOKG01000004">
    <property type="protein sequence ID" value="KEQ12586.1"/>
    <property type="molecule type" value="Genomic_DNA"/>
</dbReference>
<gene>
    <name evidence="2" type="ORF">GZ77_18955</name>
</gene>